<dbReference type="Proteomes" id="UP000268652">
    <property type="component" value="Unassembled WGS sequence"/>
</dbReference>
<gene>
    <name evidence="3" type="ORF">D7318_08320</name>
    <name evidence="2" type="ORF">D7319_07465</name>
</gene>
<dbReference type="InterPro" id="IPR006175">
    <property type="entry name" value="YjgF/YER057c/UK114"/>
</dbReference>
<evidence type="ECO:0000313" key="4">
    <source>
        <dbReference type="Proteomes" id="UP000268652"/>
    </source>
</evidence>
<name>A0A3A9WDA3_9ACTN</name>
<sequence>MSESHTHAPTGPPRGPVSDATGADAPRPQGAYRAAVVDGGLAMSAGMTPRIGGRLTVTGVVGRDVDAAAAHEAAGVAARNACAAIVAELGDAARLRRFLRMTVHVACTEEFHALSAVADGASAALLAAAPGAGLPVRSAIGVRSLPSGAPVEVELTAAVTP</sequence>
<dbReference type="RefSeq" id="WP_120696235.1">
    <property type="nucleotide sequence ID" value="NZ_RBDX01000004.1"/>
</dbReference>
<dbReference type="Pfam" id="PF01042">
    <property type="entry name" value="Ribonuc_L-PSP"/>
    <property type="match status" value="1"/>
</dbReference>
<reference evidence="4 5" key="1">
    <citation type="submission" date="2018-09" db="EMBL/GenBank/DDBJ databases">
        <title>Streptomyces sp. nov. DS1-2, an endophytic actinomycete isolated from roots of Dendrobium scabrilingue.</title>
        <authorList>
            <person name="Kuncharoen N."/>
            <person name="Kudo T."/>
            <person name="Ohkuma M."/>
            <person name="Yuki M."/>
            <person name="Tanasupawat S."/>
        </authorList>
    </citation>
    <scope>NUCLEOTIDE SEQUENCE [LARGE SCALE GENOMIC DNA]</scope>
    <source>
        <strain evidence="2 5">AZ1-7</strain>
        <strain evidence="3 4">DS1-2</strain>
    </source>
</reference>
<comment type="caution">
    <text evidence="2">The sequence shown here is derived from an EMBL/GenBank/DDBJ whole genome shotgun (WGS) entry which is preliminary data.</text>
</comment>
<dbReference type="InterPro" id="IPR013813">
    <property type="entry name" value="Endoribo_LPSP/chorism_mut-like"/>
</dbReference>
<protein>
    <submittedName>
        <fullName evidence="2">RidA family protein</fullName>
    </submittedName>
</protein>
<dbReference type="PANTHER" id="PTHR43760:SF1">
    <property type="entry name" value="ENDORIBONUCLEASE L-PSP_CHORISMATE MUTASE-LIKE DOMAIN-CONTAINING PROTEIN"/>
    <property type="match status" value="1"/>
</dbReference>
<keyword evidence="4" id="KW-1185">Reference proteome</keyword>
<dbReference type="AlphaFoldDB" id="A0A3A9WDA3"/>
<dbReference type="CDD" id="cd02199">
    <property type="entry name" value="YjgF_YER057c_UK114_like_1"/>
    <property type="match status" value="1"/>
</dbReference>
<feature type="region of interest" description="Disordered" evidence="1">
    <location>
        <begin position="1"/>
        <end position="27"/>
    </location>
</feature>
<dbReference type="PANTHER" id="PTHR43760">
    <property type="entry name" value="ENDORIBONUCLEASE-RELATED"/>
    <property type="match status" value="1"/>
</dbReference>
<evidence type="ECO:0000313" key="5">
    <source>
        <dbReference type="Proteomes" id="UP000275024"/>
    </source>
</evidence>
<evidence type="ECO:0000256" key="1">
    <source>
        <dbReference type="SAM" id="MobiDB-lite"/>
    </source>
</evidence>
<dbReference type="OrthoDB" id="9806229at2"/>
<organism evidence="2 5">
    <name type="scientific">Streptomyces radicis</name>
    <dbReference type="NCBI Taxonomy" id="1750517"/>
    <lineage>
        <taxon>Bacteria</taxon>
        <taxon>Bacillati</taxon>
        <taxon>Actinomycetota</taxon>
        <taxon>Actinomycetes</taxon>
        <taxon>Kitasatosporales</taxon>
        <taxon>Streptomycetaceae</taxon>
        <taxon>Streptomyces</taxon>
    </lineage>
</organism>
<dbReference type="SUPFAM" id="SSF55298">
    <property type="entry name" value="YjgF-like"/>
    <property type="match status" value="1"/>
</dbReference>
<proteinExistence type="predicted"/>
<accession>A0A3A9WDA3</accession>
<dbReference type="EMBL" id="RBDY01000004">
    <property type="protein sequence ID" value="RKN25228.1"/>
    <property type="molecule type" value="Genomic_DNA"/>
</dbReference>
<evidence type="ECO:0000313" key="2">
    <source>
        <dbReference type="EMBL" id="RKN10965.1"/>
    </source>
</evidence>
<dbReference type="InterPro" id="IPR035959">
    <property type="entry name" value="RutC-like_sf"/>
</dbReference>
<dbReference type="EMBL" id="RBDX01000004">
    <property type="protein sequence ID" value="RKN10965.1"/>
    <property type="molecule type" value="Genomic_DNA"/>
</dbReference>
<dbReference type="Proteomes" id="UP000275024">
    <property type="component" value="Unassembled WGS sequence"/>
</dbReference>
<evidence type="ECO:0000313" key="3">
    <source>
        <dbReference type="EMBL" id="RKN25228.1"/>
    </source>
</evidence>
<dbReference type="Gene3D" id="3.30.1330.40">
    <property type="entry name" value="RutC-like"/>
    <property type="match status" value="1"/>
</dbReference>